<dbReference type="GO" id="GO:0009897">
    <property type="term" value="C:external side of plasma membrane"/>
    <property type="evidence" value="ECO:0007669"/>
    <property type="project" value="TreeGrafter"/>
</dbReference>
<dbReference type="Pfam" id="PF13895">
    <property type="entry name" value="Ig_2"/>
    <property type="match status" value="1"/>
</dbReference>
<dbReference type="PANTHER" id="PTHR11481">
    <property type="entry name" value="IMMUNOGLOBULIN FC RECEPTOR"/>
    <property type="match status" value="1"/>
</dbReference>
<feature type="transmembrane region" description="Helical" evidence="3">
    <location>
        <begin position="197"/>
        <end position="219"/>
    </location>
</feature>
<dbReference type="AlphaFoldDB" id="A0A6G0HJV8"/>
<evidence type="ECO:0000313" key="6">
    <source>
        <dbReference type="Proteomes" id="UP000424527"/>
    </source>
</evidence>
<dbReference type="InterPro" id="IPR003599">
    <property type="entry name" value="Ig_sub"/>
</dbReference>
<evidence type="ECO:0000256" key="1">
    <source>
        <dbReference type="ARBA" id="ARBA00022729"/>
    </source>
</evidence>
<evidence type="ECO:0000256" key="2">
    <source>
        <dbReference type="ARBA" id="ARBA00023157"/>
    </source>
</evidence>
<protein>
    <recommendedName>
        <fullName evidence="4">Ig-like domain-containing protein</fullName>
    </recommendedName>
</protein>
<dbReference type="SMART" id="SM00409">
    <property type="entry name" value="IG"/>
    <property type="match status" value="3"/>
</dbReference>
<accession>A0A6G0HJV8</accession>
<keyword evidence="3" id="KW-1133">Transmembrane helix</keyword>
<dbReference type="SMART" id="SM00408">
    <property type="entry name" value="IGc2"/>
    <property type="match status" value="3"/>
</dbReference>
<evidence type="ECO:0000256" key="3">
    <source>
        <dbReference type="SAM" id="Phobius"/>
    </source>
</evidence>
<dbReference type="PANTHER" id="PTHR11481:SF64">
    <property type="entry name" value="FC RECEPTOR-LIKE PROTEIN 4"/>
    <property type="match status" value="1"/>
</dbReference>
<dbReference type="InterPro" id="IPR050488">
    <property type="entry name" value="Ig_Fc_receptor"/>
</dbReference>
<keyword evidence="3" id="KW-0472">Membrane</keyword>
<comment type="caution">
    <text evidence="5">The sequence shown here is derived from an EMBL/GenBank/DDBJ whole genome shotgun (WGS) entry which is preliminary data.</text>
</comment>
<dbReference type="GO" id="GO:0007166">
    <property type="term" value="P:cell surface receptor signaling pathway"/>
    <property type="evidence" value="ECO:0007669"/>
    <property type="project" value="TreeGrafter"/>
</dbReference>
<dbReference type="Proteomes" id="UP000424527">
    <property type="component" value="Unassembled WGS sequence"/>
</dbReference>
<evidence type="ECO:0000259" key="4">
    <source>
        <dbReference type="PROSITE" id="PS50835"/>
    </source>
</evidence>
<dbReference type="InterPro" id="IPR036179">
    <property type="entry name" value="Ig-like_dom_sf"/>
</dbReference>
<dbReference type="GO" id="GO:0004888">
    <property type="term" value="F:transmembrane signaling receptor activity"/>
    <property type="evidence" value="ECO:0007669"/>
    <property type="project" value="TreeGrafter"/>
</dbReference>
<keyword evidence="6" id="KW-1185">Reference proteome</keyword>
<dbReference type="GO" id="GO:0006955">
    <property type="term" value="P:immune response"/>
    <property type="evidence" value="ECO:0007669"/>
    <property type="project" value="TreeGrafter"/>
</dbReference>
<keyword evidence="3" id="KW-0812">Transmembrane</keyword>
<sequence length="359" mass="39525">MQVQDSYSAQKACAGCPDVIPNRLQHFEYQAISFNCEVLDGSLAWAVKRKSSSGNITCGTNWGVAKGSGCHIRDVYVEDSGEYWCETKDGKTSKSVNIAVTAGSVILDIPVAPVTEGEAVTLSCRNKTPSNISASVYKNGILMKNVTTGNLIINSVSKCDEGLYKCISRAGESPESWLSVKEFHQEPIPLCSDQLPVLLYFLMRTVGTVVWVAMLLLVLRKRHKDRKRKLYTVTYFIFSSTSVCCSESQRQDSMTVTALCIGLCGGVILESPALPVMEQQNVTLRCRLKGTSSNLPADFIKEGHMNMVTYKGEMTIHNVSKSNEGLYKCRISGRGESAGSWLAVRGHRKKKHLRDGRDC</sequence>
<feature type="domain" description="Ig-like" evidence="4">
    <location>
        <begin position="103"/>
        <end position="179"/>
    </location>
</feature>
<feature type="domain" description="Ig-like" evidence="4">
    <location>
        <begin position="265"/>
        <end position="332"/>
    </location>
</feature>
<reference evidence="5 6" key="1">
    <citation type="submission" date="2019-07" db="EMBL/GenBank/DDBJ databases">
        <title>Chromosome genome assembly for large yellow croaker.</title>
        <authorList>
            <person name="Xiao S."/>
        </authorList>
    </citation>
    <scope>NUCLEOTIDE SEQUENCE [LARGE SCALE GENOMIC DNA]</scope>
    <source>
        <strain evidence="5">JMULYC20181020</strain>
        <tissue evidence="5">Muscle</tissue>
    </source>
</reference>
<dbReference type="InterPro" id="IPR013783">
    <property type="entry name" value="Ig-like_fold"/>
</dbReference>
<keyword evidence="2" id="KW-1015">Disulfide bond</keyword>
<proteinExistence type="predicted"/>
<dbReference type="InterPro" id="IPR007110">
    <property type="entry name" value="Ig-like_dom"/>
</dbReference>
<name>A0A6G0HJV8_LARCR</name>
<organism evidence="5 6">
    <name type="scientific">Larimichthys crocea</name>
    <name type="common">Large yellow croaker</name>
    <name type="synonym">Pseudosciaena crocea</name>
    <dbReference type="NCBI Taxonomy" id="215358"/>
    <lineage>
        <taxon>Eukaryota</taxon>
        <taxon>Metazoa</taxon>
        <taxon>Chordata</taxon>
        <taxon>Craniata</taxon>
        <taxon>Vertebrata</taxon>
        <taxon>Euteleostomi</taxon>
        <taxon>Actinopterygii</taxon>
        <taxon>Neopterygii</taxon>
        <taxon>Teleostei</taxon>
        <taxon>Neoteleostei</taxon>
        <taxon>Acanthomorphata</taxon>
        <taxon>Eupercaria</taxon>
        <taxon>Sciaenidae</taxon>
        <taxon>Larimichthys</taxon>
    </lineage>
</organism>
<keyword evidence="1" id="KW-0732">Signal</keyword>
<dbReference type="EMBL" id="REGW02000023">
    <property type="protein sequence ID" value="KAE8279475.1"/>
    <property type="molecule type" value="Genomic_DNA"/>
</dbReference>
<dbReference type="Gene3D" id="2.60.40.10">
    <property type="entry name" value="Immunoglobulins"/>
    <property type="match status" value="3"/>
</dbReference>
<evidence type="ECO:0000313" key="5">
    <source>
        <dbReference type="EMBL" id="KAE8279475.1"/>
    </source>
</evidence>
<dbReference type="PROSITE" id="PS50835">
    <property type="entry name" value="IG_LIKE"/>
    <property type="match status" value="2"/>
</dbReference>
<dbReference type="InterPro" id="IPR003598">
    <property type="entry name" value="Ig_sub2"/>
</dbReference>
<dbReference type="SUPFAM" id="SSF48726">
    <property type="entry name" value="Immunoglobulin"/>
    <property type="match status" value="3"/>
</dbReference>
<gene>
    <name evidence="5" type="ORF">D5F01_LYC23064</name>
</gene>